<dbReference type="EMBL" id="QGMG01000108">
    <property type="protein sequence ID" value="TVY57185.1"/>
    <property type="molecule type" value="Genomic_DNA"/>
</dbReference>
<comment type="caution">
    <text evidence="2">The sequence shown here is derived from an EMBL/GenBank/DDBJ whole genome shotgun (WGS) entry which is preliminary data.</text>
</comment>
<gene>
    <name evidence="2" type="ORF">LCER1_G001012</name>
</gene>
<dbReference type="AlphaFoldDB" id="A0A7D8YTN0"/>
<reference evidence="2 3" key="1">
    <citation type="submission" date="2018-05" db="EMBL/GenBank/DDBJ databases">
        <title>Whole genome sequencing for identification of molecular markers to develop diagnostic detection tools for the regulated plant pathogen Lachnellula willkommii.</title>
        <authorList>
            <person name="Giroux E."/>
            <person name="Bilodeau G."/>
        </authorList>
    </citation>
    <scope>NUCLEOTIDE SEQUENCE [LARGE SCALE GENOMIC DNA]</scope>
    <source>
        <strain evidence="2 3">CBS 625.97</strain>
    </source>
</reference>
<keyword evidence="1" id="KW-1133">Transmembrane helix</keyword>
<feature type="transmembrane region" description="Helical" evidence="1">
    <location>
        <begin position="80"/>
        <end position="99"/>
    </location>
</feature>
<dbReference type="Proteomes" id="UP000481288">
    <property type="component" value="Unassembled WGS sequence"/>
</dbReference>
<sequence>MDSTTSRLRKTFRYPTDTSDTDSIPEAMDEEEQENLIKTLHEQNTNLNIQYTRILLALPLVCILPYLSALFALQTTFLSILSISSLLSTAWMVFVLPSGETGIFVLDKLNNTPAKVDDGGVEYSKRVENPEGPIRQYLPYLNVGLCLLLGVLGKLIRERGDGMWWVLSWLPGAVYVIVVCGKFVMGGVDPGRELEGLKYGFKGA</sequence>
<keyword evidence="3" id="KW-1185">Reference proteome</keyword>
<organism evidence="2 3">
    <name type="scientific">Lachnellula cervina</name>
    <dbReference type="NCBI Taxonomy" id="1316786"/>
    <lineage>
        <taxon>Eukaryota</taxon>
        <taxon>Fungi</taxon>
        <taxon>Dikarya</taxon>
        <taxon>Ascomycota</taxon>
        <taxon>Pezizomycotina</taxon>
        <taxon>Leotiomycetes</taxon>
        <taxon>Helotiales</taxon>
        <taxon>Lachnaceae</taxon>
        <taxon>Lachnellula</taxon>
    </lineage>
</organism>
<evidence type="ECO:0000313" key="3">
    <source>
        <dbReference type="Proteomes" id="UP000481288"/>
    </source>
</evidence>
<evidence type="ECO:0000256" key="1">
    <source>
        <dbReference type="SAM" id="Phobius"/>
    </source>
</evidence>
<keyword evidence="1" id="KW-0472">Membrane</keyword>
<dbReference type="OrthoDB" id="3358048at2759"/>
<evidence type="ECO:0000313" key="2">
    <source>
        <dbReference type="EMBL" id="TVY57185.1"/>
    </source>
</evidence>
<keyword evidence="1" id="KW-0812">Transmembrane</keyword>
<proteinExistence type="predicted"/>
<name>A0A7D8YTN0_9HELO</name>
<accession>A0A7D8YTN0</accession>
<feature type="transmembrane region" description="Helical" evidence="1">
    <location>
        <begin position="54"/>
        <end position="73"/>
    </location>
</feature>
<feature type="transmembrane region" description="Helical" evidence="1">
    <location>
        <begin position="163"/>
        <end position="185"/>
    </location>
</feature>
<protein>
    <submittedName>
        <fullName evidence="2">Uncharacterized protein</fullName>
    </submittedName>
</protein>